<feature type="compositionally biased region" description="Basic and acidic residues" evidence="1">
    <location>
        <begin position="86"/>
        <end position="102"/>
    </location>
</feature>
<name>A0ABN8YX61_RANTA</name>
<sequence>MQKRGQVGLARPKLGFEGHTSHPCVLWKTHSRFRKELGMPGPEARRPRRPSRPADPKDYSPQNAARPSARPGARAWWRSRALTGAEPRESEQGWHRGGDGARRWGSWTSPAGQVSAEREAGGDPLGLQGPAPTHAPLVETRGLWRDRLTHGLADGRAEKPGGAAARAGRALARQAHRVGV</sequence>
<evidence type="ECO:0000313" key="2">
    <source>
        <dbReference type="EMBL" id="CAI9165943.1"/>
    </source>
</evidence>
<accession>A0ABN8YX61</accession>
<organism evidence="2 3">
    <name type="scientific">Rangifer tarandus platyrhynchus</name>
    <name type="common">Svalbard reindeer</name>
    <dbReference type="NCBI Taxonomy" id="3082113"/>
    <lineage>
        <taxon>Eukaryota</taxon>
        <taxon>Metazoa</taxon>
        <taxon>Chordata</taxon>
        <taxon>Craniata</taxon>
        <taxon>Vertebrata</taxon>
        <taxon>Euteleostomi</taxon>
        <taxon>Mammalia</taxon>
        <taxon>Eutheria</taxon>
        <taxon>Laurasiatheria</taxon>
        <taxon>Artiodactyla</taxon>
        <taxon>Ruminantia</taxon>
        <taxon>Pecora</taxon>
        <taxon>Cervidae</taxon>
        <taxon>Odocoileinae</taxon>
        <taxon>Rangifer</taxon>
    </lineage>
</organism>
<reference evidence="2" key="1">
    <citation type="submission" date="2023-04" db="EMBL/GenBank/DDBJ databases">
        <authorList>
            <consortium name="ELIXIR-Norway"/>
        </authorList>
    </citation>
    <scope>NUCLEOTIDE SEQUENCE [LARGE SCALE GENOMIC DNA]</scope>
</reference>
<gene>
    <name evidence="2" type="ORF">MRATA1EN1_LOCUS14905</name>
</gene>
<proteinExistence type="predicted"/>
<evidence type="ECO:0000256" key="1">
    <source>
        <dbReference type="SAM" id="MobiDB-lite"/>
    </source>
</evidence>
<protein>
    <submittedName>
        <fullName evidence="2">Uncharacterized protein</fullName>
    </submittedName>
</protein>
<dbReference type="Proteomes" id="UP001176941">
    <property type="component" value="Chromosome 25"/>
</dbReference>
<evidence type="ECO:0000313" key="3">
    <source>
        <dbReference type="Proteomes" id="UP001176941"/>
    </source>
</evidence>
<keyword evidence="3" id="KW-1185">Reference proteome</keyword>
<feature type="region of interest" description="Disordered" evidence="1">
    <location>
        <begin position="1"/>
        <end position="139"/>
    </location>
</feature>
<dbReference type="EMBL" id="OX459961">
    <property type="protein sequence ID" value="CAI9165943.1"/>
    <property type="molecule type" value="Genomic_DNA"/>
</dbReference>
<feature type="compositionally biased region" description="Low complexity" evidence="1">
    <location>
        <begin position="64"/>
        <end position="81"/>
    </location>
</feature>